<dbReference type="InterPro" id="IPR004360">
    <property type="entry name" value="Glyas_Fos-R_dOase_dom"/>
</dbReference>
<sequence length="123" mass="13002">MDMRLELVPLPSTDVDRSKAFYADRVGFHVDHDVEPGNGMRVVQLTPPGSACSVVIGVGISAPDAPPVQNLHLVVADVEAARTMLVANGVPVSDVSDMGGGVRYAYFSDPDGNSWALQQISLP</sequence>
<protein>
    <submittedName>
        <fullName evidence="2">Glyoxalase</fullName>
    </submittedName>
</protein>
<feature type="domain" description="VOC" evidence="1">
    <location>
        <begin position="4"/>
        <end position="120"/>
    </location>
</feature>
<proteinExistence type="predicted"/>
<evidence type="ECO:0000259" key="1">
    <source>
        <dbReference type="PROSITE" id="PS51819"/>
    </source>
</evidence>
<dbReference type="RefSeq" id="WP_134641676.1">
    <property type="nucleotide sequence ID" value="NZ_SOHM01000031.1"/>
</dbReference>
<dbReference type="PANTHER" id="PTHR36437:SF2">
    <property type="entry name" value="GLYOXALASE_BLEOMYCIN RESISTANCE PROTEIN_DIOXYGENASE"/>
    <property type="match status" value="1"/>
</dbReference>
<reference evidence="2 3" key="1">
    <citation type="submission" date="2019-03" db="EMBL/GenBank/DDBJ databases">
        <title>Genomics of glacier-inhabiting Cryobacterium strains.</title>
        <authorList>
            <person name="Liu Q."/>
            <person name="Xin Y.-H."/>
        </authorList>
    </citation>
    <scope>NUCLEOTIDE SEQUENCE [LARGE SCALE GENOMIC DNA]</scope>
    <source>
        <strain evidence="2 3">Sr59</strain>
    </source>
</reference>
<dbReference type="InterPro" id="IPR037523">
    <property type="entry name" value="VOC_core"/>
</dbReference>
<dbReference type="Gene3D" id="3.10.180.10">
    <property type="entry name" value="2,3-Dihydroxybiphenyl 1,2-Dioxygenase, domain 1"/>
    <property type="match status" value="1"/>
</dbReference>
<dbReference type="PANTHER" id="PTHR36437">
    <property type="entry name" value="GLYOXALASE/BLEOMYCIN RESISTANCE PROTEIN/DIOXYGENASE"/>
    <property type="match status" value="1"/>
</dbReference>
<keyword evidence="3" id="KW-1185">Reference proteome</keyword>
<dbReference type="OrthoDB" id="485032at2"/>
<evidence type="ECO:0000313" key="3">
    <source>
        <dbReference type="Proteomes" id="UP000298468"/>
    </source>
</evidence>
<evidence type="ECO:0000313" key="2">
    <source>
        <dbReference type="EMBL" id="TFD87193.1"/>
    </source>
</evidence>
<gene>
    <name evidence="2" type="ORF">E3T61_15295</name>
</gene>
<dbReference type="Proteomes" id="UP000298468">
    <property type="component" value="Unassembled WGS sequence"/>
</dbReference>
<dbReference type="SUPFAM" id="SSF54593">
    <property type="entry name" value="Glyoxalase/Bleomycin resistance protein/Dihydroxybiphenyl dioxygenase"/>
    <property type="match status" value="1"/>
</dbReference>
<dbReference type="InterPro" id="IPR029068">
    <property type="entry name" value="Glyas_Bleomycin-R_OHBP_Dase"/>
</dbReference>
<dbReference type="Pfam" id="PF00903">
    <property type="entry name" value="Glyoxalase"/>
    <property type="match status" value="1"/>
</dbReference>
<comment type="caution">
    <text evidence="2">The sequence shown here is derived from an EMBL/GenBank/DDBJ whole genome shotgun (WGS) entry which is preliminary data.</text>
</comment>
<name>A0A4R9BM11_9MICO</name>
<dbReference type="AlphaFoldDB" id="A0A4R9BM11"/>
<dbReference type="EMBL" id="SOHM01000031">
    <property type="protein sequence ID" value="TFD87193.1"/>
    <property type="molecule type" value="Genomic_DNA"/>
</dbReference>
<organism evidence="2 3">
    <name type="scientific">Cryobacterium lactosi</name>
    <dbReference type="NCBI Taxonomy" id="1259202"/>
    <lineage>
        <taxon>Bacteria</taxon>
        <taxon>Bacillati</taxon>
        <taxon>Actinomycetota</taxon>
        <taxon>Actinomycetes</taxon>
        <taxon>Micrococcales</taxon>
        <taxon>Microbacteriaceae</taxon>
        <taxon>Cryobacterium</taxon>
    </lineage>
</organism>
<accession>A0A4R9BM11</accession>
<dbReference type="PROSITE" id="PS51819">
    <property type="entry name" value="VOC"/>
    <property type="match status" value="1"/>
</dbReference>